<keyword evidence="6" id="KW-1185">Reference proteome</keyword>
<dbReference type="PROSITE" id="PS50894">
    <property type="entry name" value="HPT"/>
    <property type="match status" value="1"/>
</dbReference>
<dbReference type="GO" id="GO:0004672">
    <property type="term" value="F:protein kinase activity"/>
    <property type="evidence" value="ECO:0007669"/>
    <property type="project" value="UniProtKB-ARBA"/>
</dbReference>
<dbReference type="RefSeq" id="WP_129752483.1">
    <property type="nucleotide sequence ID" value="NZ_JUIW01000014.1"/>
</dbReference>
<evidence type="ECO:0000256" key="2">
    <source>
        <dbReference type="PROSITE-ProRule" id="PRU00169"/>
    </source>
</evidence>
<dbReference type="AlphaFoldDB" id="A0A444W3D9"/>
<feature type="modified residue" description="Phosphohistidine" evidence="1">
    <location>
        <position position="180"/>
    </location>
</feature>
<dbReference type="Pfam" id="PF01627">
    <property type="entry name" value="Hpt"/>
    <property type="match status" value="1"/>
</dbReference>
<dbReference type="SUPFAM" id="SSF52172">
    <property type="entry name" value="CheY-like"/>
    <property type="match status" value="1"/>
</dbReference>
<evidence type="ECO:0000313" key="6">
    <source>
        <dbReference type="Proteomes" id="UP000289775"/>
    </source>
</evidence>
<dbReference type="Proteomes" id="UP000289775">
    <property type="component" value="Unassembled WGS sequence"/>
</dbReference>
<proteinExistence type="predicted"/>
<dbReference type="InterPro" id="IPR036641">
    <property type="entry name" value="HPT_dom_sf"/>
</dbReference>
<dbReference type="PROSITE" id="PS50110">
    <property type="entry name" value="RESPONSE_REGULATORY"/>
    <property type="match status" value="1"/>
</dbReference>
<dbReference type="InterPro" id="IPR001789">
    <property type="entry name" value="Sig_transdc_resp-reg_receiver"/>
</dbReference>
<dbReference type="GO" id="GO:0000160">
    <property type="term" value="P:phosphorelay signal transduction system"/>
    <property type="evidence" value="ECO:0007669"/>
    <property type="project" value="InterPro"/>
</dbReference>
<evidence type="ECO:0000259" key="3">
    <source>
        <dbReference type="PROSITE" id="PS50110"/>
    </source>
</evidence>
<dbReference type="InterPro" id="IPR008207">
    <property type="entry name" value="Sig_transdc_His_kin_Hpt_dom"/>
</dbReference>
<gene>
    <name evidence="5" type="ORF">NU09_3417</name>
</gene>
<organism evidence="5 6">
    <name type="scientific">Flavobacterium beibuense</name>
    <dbReference type="NCBI Taxonomy" id="657326"/>
    <lineage>
        <taxon>Bacteria</taxon>
        <taxon>Pseudomonadati</taxon>
        <taxon>Bacteroidota</taxon>
        <taxon>Flavobacteriia</taxon>
        <taxon>Flavobacteriales</taxon>
        <taxon>Flavobacteriaceae</taxon>
        <taxon>Flavobacterium</taxon>
    </lineage>
</organism>
<accession>A0A444W3D9</accession>
<dbReference type="InterPro" id="IPR011006">
    <property type="entry name" value="CheY-like_superfamily"/>
</dbReference>
<sequence length="236" mass="27088">MQLNILLVENNTEKDVVTQLLPKEWQITCCENSYDAIQKVKKENDFHLVILDENSSPLNAYQTFDYLNKEIKADVPVLVLGEEGESTIVEHYKDKLAFIKKPIGIDDLSIIIELLEKNHCEKEAVEKAYSLDYLNEISDSNQEFIMETLSIFTSSVSDKLEQLKEALINKDYQSVAEIAHNIKPSFEMLENKTSVEICNLLNNRAPEEDVPFLADNLIIEFAKMKAQLENDFPQLK</sequence>
<dbReference type="OrthoDB" id="1451187at2"/>
<feature type="domain" description="HPt" evidence="4">
    <location>
        <begin position="141"/>
        <end position="235"/>
    </location>
</feature>
<evidence type="ECO:0000256" key="1">
    <source>
        <dbReference type="PROSITE-ProRule" id="PRU00110"/>
    </source>
</evidence>
<dbReference type="EMBL" id="JUIW01000014">
    <property type="protein sequence ID" value="RYJ40429.1"/>
    <property type="molecule type" value="Genomic_DNA"/>
</dbReference>
<evidence type="ECO:0000259" key="4">
    <source>
        <dbReference type="PROSITE" id="PS50894"/>
    </source>
</evidence>
<dbReference type="SUPFAM" id="SSF47226">
    <property type="entry name" value="Histidine-containing phosphotransfer domain, HPT domain"/>
    <property type="match status" value="1"/>
</dbReference>
<feature type="domain" description="Response regulatory" evidence="3">
    <location>
        <begin position="2"/>
        <end position="116"/>
    </location>
</feature>
<keyword evidence="2" id="KW-0597">Phosphoprotein</keyword>
<reference evidence="5 6" key="1">
    <citation type="submission" date="2014-12" db="EMBL/GenBank/DDBJ databases">
        <title>Genome sequence of Flavobacterium beibuense RSKm HC5.</title>
        <authorList>
            <person name="Kim J.F."/>
            <person name="Song J.Y."/>
            <person name="Kwak M.-J."/>
            <person name="Lee S.-W."/>
        </authorList>
    </citation>
    <scope>NUCLEOTIDE SEQUENCE [LARGE SCALE GENOMIC DNA]</scope>
    <source>
        <strain evidence="5 6">RSKm HC5</strain>
    </source>
</reference>
<evidence type="ECO:0000313" key="5">
    <source>
        <dbReference type="EMBL" id="RYJ40429.1"/>
    </source>
</evidence>
<dbReference type="Gene3D" id="3.40.50.2300">
    <property type="match status" value="1"/>
</dbReference>
<name>A0A444W3D9_9FLAO</name>
<protein>
    <submittedName>
        <fullName evidence="5">Two-component system response regulator containing Hpt phosphotransfer domain</fullName>
    </submittedName>
</protein>
<feature type="modified residue" description="4-aspartylphosphate" evidence="2">
    <location>
        <position position="52"/>
    </location>
</feature>
<dbReference type="Gene3D" id="1.20.120.160">
    <property type="entry name" value="HPT domain"/>
    <property type="match status" value="1"/>
</dbReference>
<comment type="caution">
    <text evidence="5">The sequence shown here is derived from an EMBL/GenBank/DDBJ whole genome shotgun (WGS) entry which is preliminary data.</text>
</comment>